<sequence length="178" mass="20521">MKNSICLNNRYCFKALFVFIFLNALHYASYEWQRVQKLRIAVDFRTSFLLQLYPCDAFTFTLFSSTSSKNYYLSRIEECNDEDNGCDTGAIPFVHDDEQNYYLSGIEECNDEDDGCDDDLDEHNLKFFWNIGDDDDDEDEEEHHILSISKPSSCNGPSGSYAAQVQQSSQSGNELFLK</sequence>
<keyword evidence="4" id="KW-1185">Reference proteome</keyword>
<keyword evidence="2" id="KW-1133">Transmembrane helix</keyword>
<evidence type="ECO:0000313" key="4">
    <source>
        <dbReference type="Proteomes" id="UP001367508"/>
    </source>
</evidence>
<evidence type="ECO:0000256" key="2">
    <source>
        <dbReference type="SAM" id="Phobius"/>
    </source>
</evidence>
<evidence type="ECO:0000256" key="1">
    <source>
        <dbReference type="SAM" id="MobiDB-lite"/>
    </source>
</evidence>
<comment type="caution">
    <text evidence="3">The sequence shown here is derived from an EMBL/GenBank/DDBJ whole genome shotgun (WGS) entry which is preliminary data.</text>
</comment>
<keyword evidence="2" id="KW-0472">Membrane</keyword>
<name>A0AAN9M7Z0_CANGL</name>
<feature type="transmembrane region" description="Helical" evidence="2">
    <location>
        <begin position="12"/>
        <end position="30"/>
    </location>
</feature>
<dbReference type="AlphaFoldDB" id="A0AAN9M7Z0"/>
<protein>
    <submittedName>
        <fullName evidence="3">Uncharacterized protein</fullName>
    </submittedName>
</protein>
<organism evidence="3 4">
    <name type="scientific">Canavalia gladiata</name>
    <name type="common">Sword bean</name>
    <name type="synonym">Dolichos gladiatus</name>
    <dbReference type="NCBI Taxonomy" id="3824"/>
    <lineage>
        <taxon>Eukaryota</taxon>
        <taxon>Viridiplantae</taxon>
        <taxon>Streptophyta</taxon>
        <taxon>Embryophyta</taxon>
        <taxon>Tracheophyta</taxon>
        <taxon>Spermatophyta</taxon>
        <taxon>Magnoliopsida</taxon>
        <taxon>eudicotyledons</taxon>
        <taxon>Gunneridae</taxon>
        <taxon>Pentapetalae</taxon>
        <taxon>rosids</taxon>
        <taxon>fabids</taxon>
        <taxon>Fabales</taxon>
        <taxon>Fabaceae</taxon>
        <taxon>Papilionoideae</taxon>
        <taxon>50 kb inversion clade</taxon>
        <taxon>NPAAA clade</taxon>
        <taxon>indigoferoid/millettioid clade</taxon>
        <taxon>Phaseoleae</taxon>
        <taxon>Canavalia</taxon>
    </lineage>
</organism>
<proteinExistence type="predicted"/>
<accession>A0AAN9M7Z0</accession>
<evidence type="ECO:0000313" key="3">
    <source>
        <dbReference type="EMBL" id="KAK7349935.1"/>
    </source>
</evidence>
<reference evidence="3 4" key="1">
    <citation type="submission" date="2024-01" db="EMBL/GenBank/DDBJ databases">
        <title>The genomes of 5 underutilized Papilionoideae crops provide insights into root nodulation and disease resistanc.</title>
        <authorList>
            <person name="Jiang F."/>
        </authorList>
    </citation>
    <scope>NUCLEOTIDE SEQUENCE [LARGE SCALE GENOMIC DNA]</scope>
    <source>
        <strain evidence="3">LVBAO_FW01</strain>
        <tissue evidence="3">Leaves</tissue>
    </source>
</reference>
<keyword evidence="2" id="KW-0812">Transmembrane</keyword>
<gene>
    <name evidence="3" type="ORF">VNO77_07841</name>
</gene>
<feature type="region of interest" description="Disordered" evidence="1">
    <location>
        <begin position="136"/>
        <end position="178"/>
    </location>
</feature>
<feature type="compositionally biased region" description="Low complexity" evidence="1">
    <location>
        <begin position="158"/>
        <end position="172"/>
    </location>
</feature>
<dbReference type="EMBL" id="JAYMYQ010000002">
    <property type="protein sequence ID" value="KAK7349935.1"/>
    <property type="molecule type" value="Genomic_DNA"/>
</dbReference>
<dbReference type="Proteomes" id="UP001367508">
    <property type="component" value="Unassembled WGS sequence"/>
</dbReference>